<protein>
    <submittedName>
        <fullName evidence="1">Uncharacterized protein</fullName>
    </submittedName>
</protein>
<sequence length="42" mass="4934">MEPKQIFLALCEVRRVSREIQGLIQQCLDLLAQMESQRMKSL</sequence>
<accession>A0ABY8WRF9</accession>
<proteinExistence type="predicted"/>
<gene>
    <name evidence="1" type="ORF">ACTOB_003038</name>
</gene>
<evidence type="ECO:0000313" key="2">
    <source>
        <dbReference type="Proteomes" id="UP001240150"/>
    </source>
</evidence>
<dbReference type="Proteomes" id="UP001240150">
    <property type="component" value="Chromosome"/>
</dbReference>
<keyword evidence="2" id="KW-1185">Reference proteome</keyword>
<organism evidence="1 2">
    <name type="scientific">Actinoplanes oblitus</name>
    <dbReference type="NCBI Taxonomy" id="3040509"/>
    <lineage>
        <taxon>Bacteria</taxon>
        <taxon>Bacillati</taxon>
        <taxon>Actinomycetota</taxon>
        <taxon>Actinomycetes</taxon>
        <taxon>Micromonosporales</taxon>
        <taxon>Micromonosporaceae</taxon>
        <taxon>Actinoplanes</taxon>
    </lineage>
</organism>
<dbReference type="RefSeq" id="WP_284920825.1">
    <property type="nucleotide sequence ID" value="NZ_CP126980.1"/>
</dbReference>
<evidence type="ECO:0000313" key="1">
    <source>
        <dbReference type="EMBL" id="WIM99387.1"/>
    </source>
</evidence>
<name>A0ABY8WRF9_9ACTN</name>
<reference evidence="1 2" key="1">
    <citation type="submission" date="2023-06" db="EMBL/GenBank/DDBJ databases">
        <authorList>
            <person name="Yushchuk O."/>
            <person name="Binda E."/>
            <person name="Ruckert-Reed C."/>
            <person name="Fedorenko V."/>
            <person name="Kalinowski J."/>
            <person name="Marinelli F."/>
        </authorList>
    </citation>
    <scope>NUCLEOTIDE SEQUENCE [LARGE SCALE GENOMIC DNA]</scope>
    <source>
        <strain evidence="1 2">NRRL 3884</strain>
    </source>
</reference>
<dbReference type="EMBL" id="CP126980">
    <property type="protein sequence ID" value="WIM99387.1"/>
    <property type="molecule type" value="Genomic_DNA"/>
</dbReference>